<protein>
    <submittedName>
        <fullName evidence="1">Uncharacterized protein</fullName>
    </submittedName>
</protein>
<gene>
    <name evidence="1" type="ORF">F8B43_5358</name>
</gene>
<accession>A0A833J113</accession>
<dbReference type="Proteomes" id="UP000469949">
    <property type="component" value="Unassembled WGS sequence"/>
</dbReference>
<sequence length="38" mass="4587">MRNSFRWKYADFAICDVSIEQRSRNSQKSTRKNCFQNA</sequence>
<evidence type="ECO:0000313" key="1">
    <source>
        <dbReference type="EMBL" id="KAB7782603.1"/>
    </source>
</evidence>
<dbReference type="EMBL" id="WEKV01000020">
    <property type="protein sequence ID" value="KAB7782603.1"/>
    <property type="molecule type" value="Genomic_DNA"/>
</dbReference>
<dbReference type="AlphaFoldDB" id="A0A833J113"/>
<name>A0A833J113_9HYPH</name>
<reference evidence="1 2" key="1">
    <citation type="submission" date="2019-10" db="EMBL/GenBank/DDBJ databases">
        <title>Draft Genome Sequence of the Caffeine Degrading Methylotroph Methylorubrum populi PINKEL.</title>
        <authorList>
            <person name="Dawson S.C."/>
            <person name="Zhang X."/>
            <person name="Wright M.E."/>
            <person name="Sharma G."/>
            <person name="Langner J.T."/>
            <person name="Ditty J.L."/>
            <person name="Subuyuj G.A."/>
        </authorList>
    </citation>
    <scope>NUCLEOTIDE SEQUENCE [LARGE SCALE GENOMIC DNA]</scope>
    <source>
        <strain evidence="1 2">Pinkel</strain>
    </source>
</reference>
<proteinExistence type="predicted"/>
<comment type="caution">
    <text evidence="1">The sequence shown here is derived from an EMBL/GenBank/DDBJ whole genome shotgun (WGS) entry which is preliminary data.</text>
</comment>
<evidence type="ECO:0000313" key="2">
    <source>
        <dbReference type="Proteomes" id="UP000469949"/>
    </source>
</evidence>
<organism evidence="1 2">
    <name type="scientific">Methylorubrum populi</name>
    <dbReference type="NCBI Taxonomy" id="223967"/>
    <lineage>
        <taxon>Bacteria</taxon>
        <taxon>Pseudomonadati</taxon>
        <taxon>Pseudomonadota</taxon>
        <taxon>Alphaproteobacteria</taxon>
        <taxon>Hyphomicrobiales</taxon>
        <taxon>Methylobacteriaceae</taxon>
        <taxon>Methylorubrum</taxon>
    </lineage>
</organism>